<proteinExistence type="predicted"/>
<gene>
    <name evidence="1" type="ORF">CABS02_05910</name>
</gene>
<keyword evidence="2" id="KW-1185">Reference proteome</keyword>
<comment type="caution">
    <text evidence="1">The sequence shown here is derived from an EMBL/GenBank/DDBJ whole genome shotgun (WGS) entry which is preliminary data.</text>
</comment>
<name>A0A9P9XIN3_9PEZI</name>
<accession>A0A9P9XIN3</accession>
<dbReference type="Proteomes" id="UP001056436">
    <property type="component" value="Unassembled WGS sequence"/>
</dbReference>
<evidence type="ECO:0000313" key="2">
    <source>
        <dbReference type="Proteomes" id="UP001056436"/>
    </source>
</evidence>
<sequence length="260" mass="28500">MSRSGNRHLYSPLKLCYQNSQIIRSAGPASHNIKSSSIQTMCGSLVTFDEIDRSQRKSTIGGIIEVDGQPFALTTSHRVDKEITTEDEDDPSLADLITAFDSETLGGQESLQPTSSPYMRSLSVAPSLHKDGEVLDASITEKLQPAPLEGLSYGCALTPDLEETWDDWALLSVRPEHCLPNIVPYPSFSSSKEEGRNRQISRFLDFDSMSFDNSLPWPVSIISGVSGTMPGLLSSSPSYMLAETSRPQELWNIRLVQGGT</sequence>
<evidence type="ECO:0000313" key="1">
    <source>
        <dbReference type="EMBL" id="KAI3553872.1"/>
    </source>
</evidence>
<organism evidence="1 2">
    <name type="scientific">Colletotrichum abscissum</name>
    <dbReference type="NCBI Taxonomy" id="1671311"/>
    <lineage>
        <taxon>Eukaryota</taxon>
        <taxon>Fungi</taxon>
        <taxon>Dikarya</taxon>
        <taxon>Ascomycota</taxon>
        <taxon>Pezizomycotina</taxon>
        <taxon>Sordariomycetes</taxon>
        <taxon>Hypocreomycetidae</taxon>
        <taxon>Glomerellales</taxon>
        <taxon>Glomerellaceae</taxon>
        <taxon>Colletotrichum</taxon>
        <taxon>Colletotrichum acutatum species complex</taxon>
    </lineage>
</organism>
<dbReference type="EMBL" id="SDAQ01000027">
    <property type="protein sequence ID" value="KAI3553872.1"/>
    <property type="molecule type" value="Genomic_DNA"/>
</dbReference>
<dbReference type="AlphaFoldDB" id="A0A9P9XIN3"/>
<dbReference type="OrthoDB" id="4850608at2759"/>
<reference evidence="1" key="1">
    <citation type="submission" date="2019-01" db="EMBL/GenBank/DDBJ databases">
        <title>Colletotrichum abscissum LGMF1257.</title>
        <authorList>
            <person name="Baroncelli R."/>
        </authorList>
    </citation>
    <scope>NUCLEOTIDE SEQUENCE</scope>
    <source>
        <strain evidence="1">Ca142</strain>
    </source>
</reference>
<protein>
    <submittedName>
        <fullName evidence="1">Uncharacterized protein</fullName>
    </submittedName>
</protein>